<dbReference type="STRING" id="1071382.H2AVK1"/>
<evidence type="ECO:0000256" key="5">
    <source>
        <dbReference type="SAM" id="MobiDB-lite"/>
    </source>
</evidence>
<gene>
    <name evidence="7" type="primary">KAFR0E02480</name>
    <name evidence="7" type="ORF">KAFR_0E02480</name>
</gene>
<dbReference type="EMBL" id="HE650825">
    <property type="protein sequence ID" value="CCF58401.1"/>
    <property type="molecule type" value="Genomic_DNA"/>
</dbReference>
<dbReference type="FunCoup" id="H2AVK1">
    <property type="interactions" value="97"/>
</dbReference>
<dbReference type="InParanoid" id="H2AVK1"/>
<dbReference type="eggNOG" id="ENOG502S8BR">
    <property type="taxonomic scope" value="Eukaryota"/>
</dbReference>
<dbReference type="OrthoDB" id="5577072at2759"/>
<comment type="similarity">
    <text evidence="2 4">Belongs to the SPP2 family.</text>
</comment>
<comment type="function">
    <text evidence="4">Involved in spliceosome maturation and the first step of pre-mRNA splicing.</text>
</comment>
<evidence type="ECO:0000256" key="3">
    <source>
        <dbReference type="ARBA" id="ARBA00023242"/>
    </source>
</evidence>
<evidence type="ECO:0000256" key="4">
    <source>
        <dbReference type="RuleBase" id="RU369096"/>
    </source>
</evidence>
<proteinExistence type="inferred from homology"/>
<dbReference type="PANTHER" id="PTHR15818">
    <property type="entry name" value="G PATCH AND KOW-CONTAINING"/>
    <property type="match status" value="1"/>
</dbReference>
<evidence type="ECO:0000259" key="6">
    <source>
        <dbReference type="Pfam" id="PF12656"/>
    </source>
</evidence>
<keyword evidence="4" id="KW-0747">Spliceosome</keyword>
<name>H2AVK1_KAZAF</name>
<comment type="subcellular location">
    <subcellularLocation>
        <location evidence="1 4">Nucleus</location>
    </subcellularLocation>
</comment>
<dbReference type="RefSeq" id="XP_003957536.1">
    <property type="nucleotide sequence ID" value="XM_003957487.1"/>
</dbReference>
<dbReference type="Pfam" id="PF12656">
    <property type="entry name" value="G-patch_2"/>
    <property type="match status" value="1"/>
</dbReference>
<dbReference type="GeneID" id="13883059"/>
<dbReference type="AlphaFoldDB" id="H2AVK1"/>
<evidence type="ECO:0000313" key="7">
    <source>
        <dbReference type="EMBL" id="CCF58401.1"/>
    </source>
</evidence>
<evidence type="ECO:0000256" key="2">
    <source>
        <dbReference type="ARBA" id="ARBA00008576"/>
    </source>
</evidence>
<keyword evidence="4" id="KW-0507">mRNA processing</keyword>
<evidence type="ECO:0000313" key="8">
    <source>
        <dbReference type="Proteomes" id="UP000005220"/>
    </source>
</evidence>
<dbReference type="GO" id="GO:0000398">
    <property type="term" value="P:mRNA splicing, via spliceosome"/>
    <property type="evidence" value="ECO:0007669"/>
    <property type="project" value="UniProtKB-UniRule"/>
</dbReference>
<keyword evidence="4" id="KW-0508">mRNA splicing</keyword>
<dbReference type="PANTHER" id="PTHR15818:SF2">
    <property type="entry name" value="G-PATCH DOMAIN AND KOW MOTIFS-CONTAINING PROTEIN"/>
    <property type="match status" value="1"/>
</dbReference>
<dbReference type="Proteomes" id="UP000005220">
    <property type="component" value="Chromosome 5"/>
</dbReference>
<feature type="domain" description="Spp2/MOS2 G-patch" evidence="6">
    <location>
        <begin position="84"/>
        <end position="139"/>
    </location>
</feature>
<feature type="compositionally biased region" description="Basic residues" evidence="5">
    <location>
        <begin position="9"/>
        <end position="19"/>
    </location>
</feature>
<evidence type="ECO:0000256" key="1">
    <source>
        <dbReference type="ARBA" id="ARBA00004123"/>
    </source>
</evidence>
<dbReference type="InterPro" id="IPR045166">
    <property type="entry name" value="Spp2-like"/>
</dbReference>
<reference evidence="7 8" key="1">
    <citation type="journal article" date="2011" name="Proc. Natl. Acad. Sci. U.S.A.">
        <title>Evolutionary erosion of yeast sex chromosomes by mating-type switching accidents.</title>
        <authorList>
            <person name="Gordon J.L."/>
            <person name="Armisen D."/>
            <person name="Proux-Wera E."/>
            <person name="Oheigeartaigh S.S."/>
            <person name="Byrne K.P."/>
            <person name="Wolfe K.H."/>
        </authorList>
    </citation>
    <scope>NUCLEOTIDE SEQUENCE [LARGE SCALE GENOMIC DNA]</scope>
    <source>
        <strain evidence="8">ATCC 22294 / BCRC 22015 / CBS 2517 / CECT 1963 / NBRC 1671 / NRRL Y-8276</strain>
    </source>
</reference>
<dbReference type="InterPro" id="IPR026822">
    <property type="entry name" value="Spp2/MOS2_G-patch"/>
</dbReference>
<dbReference type="GO" id="GO:0005681">
    <property type="term" value="C:spliceosomal complex"/>
    <property type="evidence" value="ECO:0007669"/>
    <property type="project" value="UniProtKB-UniRule"/>
</dbReference>
<keyword evidence="8" id="KW-1185">Reference proteome</keyword>
<protein>
    <recommendedName>
        <fullName evidence="4">Pre-mRNA-splicing factor</fullName>
    </recommendedName>
</protein>
<dbReference type="KEGG" id="kaf:KAFR_0E02480"/>
<feature type="region of interest" description="Disordered" evidence="5">
    <location>
        <begin position="1"/>
        <end position="24"/>
    </location>
</feature>
<accession>H2AVK1</accession>
<organism evidence="7 8">
    <name type="scientific">Kazachstania africana (strain ATCC 22294 / BCRC 22015 / CBS 2517 / CECT 1963 / NBRC 1671 / NRRL Y-8276)</name>
    <name type="common">Yeast</name>
    <name type="synonym">Kluyveromyces africanus</name>
    <dbReference type="NCBI Taxonomy" id="1071382"/>
    <lineage>
        <taxon>Eukaryota</taxon>
        <taxon>Fungi</taxon>
        <taxon>Dikarya</taxon>
        <taxon>Ascomycota</taxon>
        <taxon>Saccharomycotina</taxon>
        <taxon>Saccharomycetes</taxon>
        <taxon>Saccharomycetales</taxon>
        <taxon>Saccharomycetaceae</taxon>
        <taxon>Kazachstania</taxon>
    </lineage>
</organism>
<dbReference type="HOGENOM" id="CLU_110336_0_0_1"/>
<sequence length="164" mass="18217">MSFSLNIKSKGKNKKKRSKPAGSTVDIFNEGVDGLQDEELASSKKRKIRITEISKFTEENENAKKDAELVISMDNTDEPTKMVTSVEEYETVPVELFGEAMLRGMGWDGKYEKEEEKAKSINEKKQIHPEGLGIGAKGSNASLAADIESFMPVVKVKKQNSDDK</sequence>
<keyword evidence="3 4" id="KW-0539">Nucleus</keyword>